<keyword evidence="1" id="KW-0175">Coiled coil</keyword>
<evidence type="ECO:0000313" key="4">
    <source>
        <dbReference type="Proteomes" id="UP000699462"/>
    </source>
</evidence>
<dbReference type="AlphaFoldDB" id="A0A8T0DFP0"/>
<evidence type="ECO:0000313" key="3">
    <source>
        <dbReference type="EMBL" id="KAF8565601.1"/>
    </source>
</evidence>
<organism evidence="3 4">
    <name type="scientific">Paragonimus westermani</name>
    <dbReference type="NCBI Taxonomy" id="34504"/>
    <lineage>
        <taxon>Eukaryota</taxon>
        <taxon>Metazoa</taxon>
        <taxon>Spiralia</taxon>
        <taxon>Lophotrochozoa</taxon>
        <taxon>Platyhelminthes</taxon>
        <taxon>Trematoda</taxon>
        <taxon>Digenea</taxon>
        <taxon>Plagiorchiida</taxon>
        <taxon>Troglotremata</taxon>
        <taxon>Troglotrematidae</taxon>
        <taxon>Paragonimus</taxon>
    </lineage>
</organism>
<proteinExistence type="predicted"/>
<dbReference type="EMBL" id="JTDF01006449">
    <property type="protein sequence ID" value="KAF8565601.1"/>
    <property type="molecule type" value="Genomic_DNA"/>
</dbReference>
<feature type="region of interest" description="Disordered" evidence="2">
    <location>
        <begin position="537"/>
        <end position="559"/>
    </location>
</feature>
<evidence type="ECO:0000256" key="2">
    <source>
        <dbReference type="SAM" id="MobiDB-lite"/>
    </source>
</evidence>
<protein>
    <submittedName>
        <fullName evidence="3">Uncharacterized protein</fullName>
    </submittedName>
</protein>
<dbReference type="OrthoDB" id="6240001at2759"/>
<reference evidence="3 4" key="1">
    <citation type="submission" date="2019-07" db="EMBL/GenBank/DDBJ databases">
        <title>Annotation for the trematode Paragonimus westermani.</title>
        <authorList>
            <person name="Choi Y.-J."/>
        </authorList>
    </citation>
    <scope>NUCLEOTIDE SEQUENCE [LARGE SCALE GENOMIC DNA]</scope>
    <source>
        <strain evidence="3">180907_Pwestermani</strain>
    </source>
</reference>
<gene>
    <name evidence="3" type="ORF">P879_05417</name>
</gene>
<evidence type="ECO:0000256" key="1">
    <source>
        <dbReference type="SAM" id="Coils"/>
    </source>
</evidence>
<sequence length="566" mass="65271">MNQIAVSNPTDKSGSQTTHLTQPVLIQNHNNKWPPTDVGVCVTSSSNSKWKFTGSHLDDAIQESIFSYDEANKQQRVIARFEKDQKEICRLQKSLASCQAEMAELLTDANRKKALVATLTKESSVKDSMLKQLDTALGRLTVEWKAREEQRQLELTRVKQSEQKSVEQLEDERRQFESSKKDWESKLETYREEMLKTFETTDAERIKQETAIRELKQKLKDALQAVTESEQVIGNRERELEEARKQLATEKEKKRQLIYHCTQLQEQWKKQVTEAQFSLKREARLQKNELKKLSNEMEKTVTFHEREINVMRTKMSEDFEDQLHKTLVEKETQHQAEIIKTKEDSRVALREASDRYRTELEQLRLNAQMELSRHISEAEKRSETERLRMEASDRQAERWRLAAGEAENARSMLASRINDLLQSRCTEAMQIIHPSINRLIKQDSKAITDIPVTASSQQLTAIGLKGLKAVYIRQVNPLYPEEDTTQRATTDCKAKDILTIKNVSDEEESCSTDYSVATEIHTAQYLQNSVVDTDEEDVTAEKCQPFAGSPTDHRSESLFSVAEALN</sequence>
<accession>A0A8T0DFP0</accession>
<feature type="coiled-coil region" evidence="1">
    <location>
        <begin position="152"/>
        <end position="307"/>
    </location>
</feature>
<keyword evidence="4" id="KW-1185">Reference proteome</keyword>
<dbReference type="Proteomes" id="UP000699462">
    <property type="component" value="Unassembled WGS sequence"/>
</dbReference>
<name>A0A8T0DFP0_9TREM</name>
<comment type="caution">
    <text evidence="3">The sequence shown here is derived from an EMBL/GenBank/DDBJ whole genome shotgun (WGS) entry which is preliminary data.</text>
</comment>